<protein>
    <submittedName>
        <fullName evidence="1">Uncharacterized protein</fullName>
    </submittedName>
</protein>
<proteinExistence type="predicted"/>
<dbReference type="Proteomes" id="UP000250140">
    <property type="component" value="Unassembled WGS sequence"/>
</dbReference>
<accession>A0A8E2F9H4</accession>
<evidence type="ECO:0000313" key="1">
    <source>
        <dbReference type="EMBL" id="OCL12906.1"/>
    </source>
</evidence>
<dbReference type="EMBL" id="KV748813">
    <property type="protein sequence ID" value="OCL12906.1"/>
    <property type="molecule type" value="Genomic_DNA"/>
</dbReference>
<evidence type="ECO:0000313" key="2">
    <source>
        <dbReference type="Proteomes" id="UP000250140"/>
    </source>
</evidence>
<gene>
    <name evidence="1" type="ORF">AOQ84DRAFT_133934</name>
</gene>
<sequence length="163" mass="17785">MVAIENPGVLSCKVDNGGCLSQHARTPSSELQARRHPCHLAARASRNGKRCDTYRLSILRYFAIPQSGHSDIRILQCFGLPIRHISFVQDRCLNSISTGWPTAYQRRQTLVGEKAEAGLGRAARALQFATPQHVFGGAQLVCQVFLSLCMGVNPQTPGLASLD</sequence>
<name>A0A8E2F9H4_9PEZI</name>
<organism evidence="1 2">
    <name type="scientific">Glonium stellatum</name>
    <dbReference type="NCBI Taxonomy" id="574774"/>
    <lineage>
        <taxon>Eukaryota</taxon>
        <taxon>Fungi</taxon>
        <taxon>Dikarya</taxon>
        <taxon>Ascomycota</taxon>
        <taxon>Pezizomycotina</taxon>
        <taxon>Dothideomycetes</taxon>
        <taxon>Pleosporomycetidae</taxon>
        <taxon>Gloniales</taxon>
        <taxon>Gloniaceae</taxon>
        <taxon>Glonium</taxon>
    </lineage>
</organism>
<reference evidence="1 2" key="1">
    <citation type="journal article" date="2016" name="Nat. Commun.">
        <title>Ectomycorrhizal ecology is imprinted in the genome of the dominant symbiotic fungus Cenococcum geophilum.</title>
        <authorList>
            <consortium name="DOE Joint Genome Institute"/>
            <person name="Peter M."/>
            <person name="Kohler A."/>
            <person name="Ohm R.A."/>
            <person name="Kuo A."/>
            <person name="Krutzmann J."/>
            <person name="Morin E."/>
            <person name="Arend M."/>
            <person name="Barry K.W."/>
            <person name="Binder M."/>
            <person name="Choi C."/>
            <person name="Clum A."/>
            <person name="Copeland A."/>
            <person name="Grisel N."/>
            <person name="Haridas S."/>
            <person name="Kipfer T."/>
            <person name="LaButti K."/>
            <person name="Lindquist E."/>
            <person name="Lipzen A."/>
            <person name="Maire R."/>
            <person name="Meier B."/>
            <person name="Mihaltcheva S."/>
            <person name="Molinier V."/>
            <person name="Murat C."/>
            <person name="Poggeler S."/>
            <person name="Quandt C.A."/>
            <person name="Sperisen C."/>
            <person name="Tritt A."/>
            <person name="Tisserant E."/>
            <person name="Crous P.W."/>
            <person name="Henrissat B."/>
            <person name="Nehls U."/>
            <person name="Egli S."/>
            <person name="Spatafora J.W."/>
            <person name="Grigoriev I.V."/>
            <person name="Martin F.M."/>
        </authorList>
    </citation>
    <scope>NUCLEOTIDE SEQUENCE [LARGE SCALE GENOMIC DNA]</scope>
    <source>
        <strain evidence="1 2">CBS 207.34</strain>
    </source>
</reference>
<dbReference type="AlphaFoldDB" id="A0A8E2F9H4"/>
<keyword evidence="2" id="KW-1185">Reference proteome</keyword>